<keyword evidence="5 6" id="KW-0949">S-adenosyl-L-methionine</keyword>
<dbReference type="InterPro" id="IPR029063">
    <property type="entry name" value="SAM-dependent_MTases_sf"/>
</dbReference>
<dbReference type="CDD" id="cd02440">
    <property type="entry name" value="AdoMet_MTases"/>
    <property type="match status" value="1"/>
</dbReference>
<dbReference type="AlphaFoldDB" id="A0A143PSL8"/>
<dbReference type="EMBL" id="CP015136">
    <property type="protein sequence ID" value="AMY11148.1"/>
    <property type="molecule type" value="Genomic_DNA"/>
</dbReference>
<dbReference type="EC" id="2.1.1.-" evidence="6"/>
<dbReference type="KEGG" id="abac:LuPra_04395"/>
<gene>
    <name evidence="7" type="primary">prmA_3</name>
    <name evidence="6" type="synonym">prmA</name>
    <name evidence="7" type="ORF">LuPra_04395</name>
</gene>
<proteinExistence type="inferred from homology"/>
<keyword evidence="2 6" id="KW-0963">Cytoplasm</keyword>
<dbReference type="InterPro" id="IPR004498">
    <property type="entry name" value="Ribosomal_PrmA_MeTrfase"/>
</dbReference>
<accession>A0A143PSL8</accession>
<comment type="similarity">
    <text evidence="1 6">Belongs to the methyltransferase superfamily. PrmA family.</text>
</comment>
<dbReference type="SUPFAM" id="SSF53335">
    <property type="entry name" value="S-adenosyl-L-methionine-dependent methyltransferases"/>
    <property type="match status" value="1"/>
</dbReference>
<dbReference type="PANTHER" id="PTHR43648">
    <property type="entry name" value="ELECTRON TRANSFER FLAVOPROTEIN BETA SUBUNIT LYSINE METHYLTRANSFERASE"/>
    <property type="match status" value="1"/>
</dbReference>
<feature type="binding site" evidence="6">
    <location>
        <position position="177"/>
    </location>
    <ligand>
        <name>S-adenosyl-L-methionine</name>
        <dbReference type="ChEBI" id="CHEBI:59789"/>
    </ligand>
</feature>
<dbReference type="GO" id="GO:0005840">
    <property type="term" value="C:ribosome"/>
    <property type="evidence" value="ECO:0007669"/>
    <property type="project" value="UniProtKB-KW"/>
</dbReference>
<dbReference type="GO" id="GO:0005737">
    <property type="term" value="C:cytoplasm"/>
    <property type="evidence" value="ECO:0007669"/>
    <property type="project" value="UniProtKB-SubCell"/>
</dbReference>
<evidence type="ECO:0000256" key="3">
    <source>
        <dbReference type="ARBA" id="ARBA00022603"/>
    </source>
</evidence>
<reference evidence="8" key="2">
    <citation type="submission" date="2016-04" db="EMBL/GenBank/DDBJ databases">
        <title>First Complete Genome Sequence of a Subdivision 6 Acidobacterium.</title>
        <authorList>
            <person name="Huang S."/>
            <person name="Vieira S."/>
            <person name="Bunk B."/>
            <person name="Riedel T."/>
            <person name="Sproeer C."/>
            <person name="Overmann J."/>
        </authorList>
    </citation>
    <scope>NUCLEOTIDE SEQUENCE [LARGE SCALE GENOMIC DNA]</scope>
    <source>
        <strain evidence="8">DSM 100886 HEG_-6_39</strain>
    </source>
</reference>
<evidence type="ECO:0000256" key="2">
    <source>
        <dbReference type="ARBA" id="ARBA00022490"/>
    </source>
</evidence>
<protein>
    <recommendedName>
        <fullName evidence="6">Ribosomal protein L11 methyltransferase</fullName>
        <shortName evidence="6">L11 Mtase</shortName>
        <ecNumber evidence="6">2.1.1.-</ecNumber>
    </recommendedName>
</protein>
<comment type="function">
    <text evidence="6">Methylates ribosomal protein L11.</text>
</comment>
<dbReference type="GO" id="GO:0016279">
    <property type="term" value="F:protein-lysine N-methyltransferase activity"/>
    <property type="evidence" value="ECO:0007669"/>
    <property type="project" value="RHEA"/>
</dbReference>
<sequence>MRARTWPVLRLVFSTPLDDEWHERLLLDVDDCGVSALDEDGDIVSLFFAAASDRDAAVDLLASRGWPSQATLSTEDVADEGWAARSQANLPAIRVGRIVVAPPWDVPAPDAAADLLVIEVEPSTGFGTGHHQTTRLCLRALQDLDLRGARVLDIGTGSGVLAVAAVRLGAAEALGIDNDPDAIESAEDTLRRNGLEAGAAVRMELRGLDDRALLASDVVCANLTGALLRQQGGRVQALLVPGGRAVLSGFTEDEARWVRDAFDACDVEATHEEEFWVAYVLRRRAATSQA</sequence>
<dbReference type="RefSeq" id="WP_110172722.1">
    <property type="nucleotide sequence ID" value="NZ_CP015136.1"/>
</dbReference>
<evidence type="ECO:0000313" key="8">
    <source>
        <dbReference type="Proteomes" id="UP000076079"/>
    </source>
</evidence>
<keyword evidence="8" id="KW-1185">Reference proteome</keyword>
<keyword evidence="3 6" id="KW-0489">Methyltransferase</keyword>
<evidence type="ECO:0000313" key="7">
    <source>
        <dbReference type="EMBL" id="AMY11148.1"/>
    </source>
</evidence>
<feature type="binding site" evidence="6">
    <location>
        <position position="155"/>
    </location>
    <ligand>
        <name>S-adenosyl-L-methionine</name>
        <dbReference type="ChEBI" id="CHEBI:59789"/>
    </ligand>
</feature>
<dbReference type="InterPro" id="IPR050078">
    <property type="entry name" value="Ribosomal_L11_MeTrfase_PrmA"/>
</dbReference>
<feature type="binding site" evidence="6">
    <location>
        <position position="222"/>
    </location>
    <ligand>
        <name>S-adenosyl-L-methionine</name>
        <dbReference type="ChEBI" id="CHEBI:59789"/>
    </ligand>
</feature>
<evidence type="ECO:0000256" key="5">
    <source>
        <dbReference type="ARBA" id="ARBA00022691"/>
    </source>
</evidence>
<dbReference type="OrthoDB" id="9785995at2"/>
<dbReference type="Proteomes" id="UP000076079">
    <property type="component" value="Chromosome"/>
</dbReference>
<dbReference type="STRING" id="1855912.LuPra_04395"/>
<organism evidence="7 8">
    <name type="scientific">Luteitalea pratensis</name>
    <dbReference type="NCBI Taxonomy" id="1855912"/>
    <lineage>
        <taxon>Bacteria</taxon>
        <taxon>Pseudomonadati</taxon>
        <taxon>Acidobacteriota</taxon>
        <taxon>Vicinamibacteria</taxon>
        <taxon>Vicinamibacterales</taxon>
        <taxon>Vicinamibacteraceae</taxon>
        <taxon>Luteitalea</taxon>
    </lineage>
</organism>
<keyword evidence="7" id="KW-0687">Ribonucleoprotein</keyword>
<evidence type="ECO:0000256" key="1">
    <source>
        <dbReference type="ARBA" id="ARBA00009741"/>
    </source>
</evidence>
<name>A0A143PSL8_LUTPR</name>
<feature type="binding site" evidence="6">
    <location>
        <position position="134"/>
    </location>
    <ligand>
        <name>S-adenosyl-L-methionine</name>
        <dbReference type="ChEBI" id="CHEBI:59789"/>
    </ligand>
</feature>
<comment type="catalytic activity">
    <reaction evidence="6">
        <text>L-lysyl-[protein] + 3 S-adenosyl-L-methionine = N(6),N(6),N(6)-trimethyl-L-lysyl-[protein] + 3 S-adenosyl-L-homocysteine + 3 H(+)</text>
        <dbReference type="Rhea" id="RHEA:54192"/>
        <dbReference type="Rhea" id="RHEA-COMP:9752"/>
        <dbReference type="Rhea" id="RHEA-COMP:13826"/>
        <dbReference type="ChEBI" id="CHEBI:15378"/>
        <dbReference type="ChEBI" id="CHEBI:29969"/>
        <dbReference type="ChEBI" id="CHEBI:57856"/>
        <dbReference type="ChEBI" id="CHEBI:59789"/>
        <dbReference type="ChEBI" id="CHEBI:61961"/>
    </reaction>
</comment>
<dbReference type="Pfam" id="PF06325">
    <property type="entry name" value="PrmA"/>
    <property type="match status" value="1"/>
</dbReference>
<dbReference type="PANTHER" id="PTHR43648:SF1">
    <property type="entry name" value="ELECTRON TRANSFER FLAVOPROTEIN BETA SUBUNIT LYSINE METHYLTRANSFERASE"/>
    <property type="match status" value="1"/>
</dbReference>
<reference evidence="7 8" key="1">
    <citation type="journal article" date="2016" name="Genome Announc.">
        <title>First Complete Genome Sequence of a Subdivision 6 Acidobacterium Strain.</title>
        <authorList>
            <person name="Huang S."/>
            <person name="Vieira S."/>
            <person name="Bunk B."/>
            <person name="Riedel T."/>
            <person name="Sproer C."/>
            <person name="Overmann J."/>
        </authorList>
    </citation>
    <scope>NUCLEOTIDE SEQUENCE [LARGE SCALE GENOMIC DNA]</scope>
    <source>
        <strain evidence="8">DSM 100886 HEG_-6_39</strain>
    </source>
</reference>
<keyword evidence="7" id="KW-0689">Ribosomal protein</keyword>
<dbReference type="HAMAP" id="MF_00735">
    <property type="entry name" value="Methyltr_PrmA"/>
    <property type="match status" value="1"/>
</dbReference>
<dbReference type="GO" id="GO:0032259">
    <property type="term" value="P:methylation"/>
    <property type="evidence" value="ECO:0007669"/>
    <property type="project" value="UniProtKB-KW"/>
</dbReference>
<comment type="subcellular location">
    <subcellularLocation>
        <location evidence="6">Cytoplasm</location>
    </subcellularLocation>
</comment>
<dbReference type="Gene3D" id="3.40.50.150">
    <property type="entry name" value="Vaccinia Virus protein VP39"/>
    <property type="match status" value="1"/>
</dbReference>
<evidence type="ECO:0000256" key="6">
    <source>
        <dbReference type="HAMAP-Rule" id="MF_00735"/>
    </source>
</evidence>
<evidence type="ECO:0000256" key="4">
    <source>
        <dbReference type="ARBA" id="ARBA00022679"/>
    </source>
</evidence>
<keyword evidence="4 6" id="KW-0808">Transferase</keyword>